<evidence type="ECO:0000256" key="1">
    <source>
        <dbReference type="SAM" id="Phobius"/>
    </source>
</evidence>
<keyword evidence="1" id="KW-0812">Transmembrane</keyword>
<gene>
    <name evidence="2" type="ORF">C0039_16395</name>
</gene>
<evidence type="ECO:0000313" key="3">
    <source>
        <dbReference type="Proteomes" id="UP000235005"/>
    </source>
</evidence>
<feature type="transmembrane region" description="Helical" evidence="1">
    <location>
        <begin position="32"/>
        <end position="50"/>
    </location>
</feature>
<sequence length="75" mass="8154">MEAGSAVLLTLGSAALIMSWILLLITSWKEDYSWGLCTIFLPPLSYLYGLSRLDKAGEALLVAVIGWVMVFFAVG</sequence>
<dbReference type="OrthoDB" id="5741158at2"/>
<feature type="transmembrane region" description="Helical" evidence="1">
    <location>
        <begin position="6"/>
        <end position="25"/>
    </location>
</feature>
<organism evidence="2 3">
    <name type="scientific">Pseudohalioglobus lutimaris</name>
    <dbReference type="NCBI Taxonomy" id="1737061"/>
    <lineage>
        <taxon>Bacteria</taxon>
        <taxon>Pseudomonadati</taxon>
        <taxon>Pseudomonadota</taxon>
        <taxon>Gammaproteobacteria</taxon>
        <taxon>Cellvibrionales</taxon>
        <taxon>Halieaceae</taxon>
        <taxon>Pseudohalioglobus</taxon>
    </lineage>
</organism>
<name>A0A2N5WZF4_9GAMM</name>
<proteinExistence type="predicted"/>
<feature type="transmembrane region" description="Helical" evidence="1">
    <location>
        <begin position="56"/>
        <end position="74"/>
    </location>
</feature>
<dbReference type="Proteomes" id="UP000235005">
    <property type="component" value="Unassembled WGS sequence"/>
</dbReference>
<dbReference type="RefSeq" id="WP_075998863.1">
    <property type="nucleotide sequence ID" value="NZ_PKUS01000027.1"/>
</dbReference>
<accession>A0A2N5WZF4</accession>
<dbReference type="EMBL" id="PKUS01000027">
    <property type="protein sequence ID" value="PLW67613.1"/>
    <property type="molecule type" value="Genomic_DNA"/>
</dbReference>
<protein>
    <submittedName>
        <fullName evidence="2">Uncharacterized protein</fullName>
    </submittedName>
</protein>
<keyword evidence="1" id="KW-1133">Transmembrane helix</keyword>
<keyword evidence="1" id="KW-0472">Membrane</keyword>
<evidence type="ECO:0000313" key="2">
    <source>
        <dbReference type="EMBL" id="PLW67613.1"/>
    </source>
</evidence>
<dbReference type="AlphaFoldDB" id="A0A2N5WZF4"/>
<comment type="caution">
    <text evidence="2">The sequence shown here is derived from an EMBL/GenBank/DDBJ whole genome shotgun (WGS) entry which is preliminary data.</text>
</comment>
<keyword evidence="3" id="KW-1185">Reference proteome</keyword>
<reference evidence="2 3" key="1">
    <citation type="submission" date="2018-01" db="EMBL/GenBank/DDBJ databases">
        <title>The draft genome sequence of Halioglobus lutimaris HF004.</title>
        <authorList>
            <person name="Du Z.-J."/>
            <person name="Shi M.-J."/>
        </authorList>
    </citation>
    <scope>NUCLEOTIDE SEQUENCE [LARGE SCALE GENOMIC DNA]</scope>
    <source>
        <strain evidence="2 3">HF004</strain>
    </source>
</reference>